<dbReference type="GO" id="GO:0003677">
    <property type="term" value="F:DNA binding"/>
    <property type="evidence" value="ECO:0007669"/>
    <property type="project" value="UniProtKB-KW"/>
</dbReference>
<comment type="caution">
    <text evidence="5">The sequence shown here is derived from an EMBL/GenBank/DDBJ whole genome shotgun (WGS) entry which is preliminary data.</text>
</comment>
<feature type="domain" description="HTH cro/C1-type" evidence="4">
    <location>
        <begin position="7"/>
        <end position="61"/>
    </location>
</feature>
<evidence type="ECO:0000256" key="3">
    <source>
        <dbReference type="SAM" id="Phobius"/>
    </source>
</evidence>
<keyword evidence="3" id="KW-1133">Transmembrane helix</keyword>
<evidence type="ECO:0000313" key="5">
    <source>
        <dbReference type="EMBL" id="HJC15668.1"/>
    </source>
</evidence>
<feature type="transmembrane region" description="Helical" evidence="3">
    <location>
        <begin position="274"/>
        <end position="299"/>
    </location>
</feature>
<feature type="transmembrane region" description="Helical" evidence="3">
    <location>
        <begin position="247"/>
        <end position="268"/>
    </location>
</feature>
<feature type="transmembrane region" description="Helical" evidence="3">
    <location>
        <begin position="154"/>
        <end position="174"/>
    </location>
</feature>
<organism evidence="5 6">
    <name type="scientific">Candidatus Fusicatenibacter intestinigallinarum</name>
    <dbReference type="NCBI Taxonomy" id="2838598"/>
    <lineage>
        <taxon>Bacteria</taxon>
        <taxon>Bacillati</taxon>
        <taxon>Bacillota</taxon>
        <taxon>Clostridia</taxon>
        <taxon>Lachnospirales</taxon>
        <taxon>Lachnospiraceae</taxon>
        <taxon>Fusicatenibacter</taxon>
    </lineage>
</organism>
<dbReference type="PANTHER" id="PTHR46558">
    <property type="entry name" value="TRACRIPTIONAL REGULATORY PROTEIN-RELATED-RELATED"/>
    <property type="match status" value="1"/>
</dbReference>
<evidence type="ECO:0000256" key="2">
    <source>
        <dbReference type="SAM" id="MobiDB-lite"/>
    </source>
</evidence>
<reference evidence="5" key="2">
    <citation type="submission" date="2021-04" db="EMBL/GenBank/DDBJ databases">
        <authorList>
            <person name="Gilroy R."/>
        </authorList>
    </citation>
    <scope>NUCLEOTIDE SEQUENCE</scope>
    <source>
        <strain evidence="5">CHK185-5351</strain>
    </source>
</reference>
<gene>
    <name evidence="5" type="ORF">H9705_07575</name>
</gene>
<dbReference type="SUPFAM" id="SSF47413">
    <property type="entry name" value="lambda repressor-like DNA-binding domains"/>
    <property type="match status" value="1"/>
</dbReference>
<dbReference type="InterPro" id="IPR001387">
    <property type="entry name" value="Cro/C1-type_HTH"/>
</dbReference>
<dbReference type="PROSITE" id="PS50943">
    <property type="entry name" value="HTH_CROC1"/>
    <property type="match status" value="1"/>
</dbReference>
<dbReference type="EMBL" id="DWWU01000033">
    <property type="protein sequence ID" value="HJC15668.1"/>
    <property type="molecule type" value="Genomic_DNA"/>
</dbReference>
<evidence type="ECO:0000313" key="6">
    <source>
        <dbReference type="Proteomes" id="UP000823849"/>
    </source>
</evidence>
<reference evidence="5" key="1">
    <citation type="journal article" date="2021" name="PeerJ">
        <title>Extensive microbial diversity within the chicken gut microbiome revealed by metagenomics and culture.</title>
        <authorList>
            <person name="Gilroy R."/>
            <person name="Ravi A."/>
            <person name="Getino M."/>
            <person name="Pursley I."/>
            <person name="Horton D.L."/>
            <person name="Alikhan N.F."/>
            <person name="Baker D."/>
            <person name="Gharbi K."/>
            <person name="Hall N."/>
            <person name="Watson M."/>
            <person name="Adriaenssens E.M."/>
            <person name="Foster-Nyarko E."/>
            <person name="Jarju S."/>
            <person name="Secka A."/>
            <person name="Antonio M."/>
            <person name="Oren A."/>
            <person name="Chaudhuri R.R."/>
            <person name="La Ragione R."/>
            <person name="Hildebrand F."/>
            <person name="Pallen M.J."/>
        </authorList>
    </citation>
    <scope>NUCLEOTIDE SEQUENCE</scope>
    <source>
        <strain evidence="5">CHK185-5351</strain>
    </source>
</reference>
<dbReference type="SMART" id="SM00530">
    <property type="entry name" value="HTH_XRE"/>
    <property type="match status" value="1"/>
</dbReference>
<proteinExistence type="predicted"/>
<keyword evidence="1" id="KW-0238">DNA-binding</keyword>
<dbReference type="CDD" id="cd00093">
    <property type="entry name" value="HTH_XRE"/>
    <property type="match status" value="1"/>
</dbReference>
<keyword evidence="3" id="KW-0472">Membrane</keyword>
<name>A0A9D2N9K4_9FIRM</name>
<feature type="compositionally biased region" description="Polar residues" evidence="2">
    <location>
        <begin position="83"/>
        <end position="104"/>
    </location>
</feature>
<dbReference type="AlphaFoldDB" id="A0A9D2N9K4"/>
<dbReference type="InterPro" id="IPR010982">
    <property type="entry name" value="Lambda_DNA-bd_dom_sf"/>
</dbReference>
<evidence type="ECO:0000259" key="4">
    <source>
        <dbReference type="PROSITE" id="PS50943"/>
    </source>
</evidence>
<accession>A0A9D2N9K4</accession>
<dbReference type="PANTHER" id="PTHR46558:SF4">
    <property type="entry name" value="DNA-BIDING PHAGE PROTEIN"/>
    <property type="match status" value="1"/>
</dbReference>
<feature type="transmembrane region" description="Helical" evidence="3">
    <location>
        <begin position="186"/>
        <end position="206"/>
    </location>
</feature>
<sequence length="319" mass="35506">MTLSEKILMLRKQKGWSQEELAERLGVSRQSVSKWESGNSLPDLNRILDLLRLFEVTTDFLLKDEEPGERRPESGDCSGKGNRMQQRCRNGQESQADPNGQAAQAQGCEVWEGEWIVQEEPEREDERDFRKISFGEAIDYLEQMGEYGRQIGKGVMLCIFAPGALIGTMAVSMFPITPAGFSEDVAGVIGCVLLLLMVAWAVSIFVSGDFKIRQYRHFTRGQYVLEAGVVQAVKEEKDAFENSYRRSMVTGIVLCIVSSVPMMLAGVLESMEAVVLMSLTLLFVLVGVGVNLIIAANTIREAQNRILKKGMTEHFPNAV</sequence>
<feature type="region of interest" description="Disordered" evidence="2">
    <location>
        <begin position="64"/>
        <end position="104"/>
    </location>
</feature>
<dbReference type="Gene3D" id="1.10.260.40">
    <property type="entry name" value="lambda repressor-like DNA-binding domains"/>
    <property type="match status" value="1"/>
</dbReference>
<feature type="compositionally biased region" description="Basic and acidic residues" evidence="2">
    <location>
        <begin position="64"/>
        <end position="74"/>
    </location>
</feature>
<keyword evidence="3" id="KW-0812">Transmembrane</keyword>
<evidence type="ECO:0000256" key="1">
    <source>
        <dbReference type="ARBA" id="ARBA00023125"/>
    </source>
</evidence>
<protein>
    <submittedName>
        <fullName evidence="5">Helix-turn-helix domain-containing protein</fullName>
    </submittedName>
</protein>
<dbReference type="Pfam" id="PF01381">
    <property type="entry name" value="HTH_3"/>
    <property type="match status" value="1"/>
</dbReference>
<dbReference type="Proteomes" id="UP000823849">
    <property type="component" value="Unassembled WGS sequence"/>
</dbReference>